<feature type="transmembrane region" description="Helical" evidence="1">
    <location>
        <begin position="107"/>
        <end position="126"/>
    </location>
</feature>
<feature type="transmembrane region" description="Helical" evidence="1">
    <location>
        <begin position="76"/>
        <end position="95"/>
    </location>
</feature>
<reference evidence="2" key="1">
    <citation type="journal article" date="2014" name="Front. Microbiol.">
        <title>High frequency of phylogenetically diverse reductive dehalogenase-homologous genes in deep subseafloor sedimentary metagenomes.</title>
        <authorList>
            <person name="Kawai M."/>
            <person name="Futagami T."/>
            <person name="Toyoda A."/>
            <person name="Takaki Y."/>
            <person name="Nishi S."/>
            <person name="Hori S."/>
            <person name="Arai W."/>
            <person name="Tsubouchi T."/>
            <person name="Morono Y."/>
            <person name="Uchiyama I."/>
            <person name="Ito T."/>
            <person name="Fujiyama A."/>
            <person name="Inagaki F."/>
            <person name="Takami H."/>
        </authorList>
    </citation>
    <scope>NUCLEOTIDE SEQUENCE</scope>
    <source>
        <strain evidence="2">Expedition CK06-06</strain>
    </source>
</reference>
<proteinExistence type="predicted"/>
<dbReference type="EMBL" id="BARW01012527">
    <property type="protein sequence ID" value="GAI84906.1"/>
    <property type="molecule type" value="Genomic_DNA"/>
</dbReference>
<comment type="caution">
    <text evidence="2">The sequence shown here is derived from an EMBL/GenBank/DDBJ whole genome shotgun (WGS) entry which is preliminary data.</text>
</comment>
<accession>X1T0I2</accession>
<keyword evidence="1" id="KW-0472">Membrane</keyword>
<sequence length="143" mass="15950">WNQNPSFTQDIDDFPKIEKKGLFESFENYCKRNNLEARLKLDKKLDYFSPFFDKDYGSVKSFEELKKEHSNNCKDLGPALGVSAVLTAIAASAYISPDTPAQGKYAVLVSGFLAVMIIMGGAIYRVSKLTPKEVLNNTLAMLV</sequence>
<keyword evidence="1" id="KW-0812">Transmembrane</keyword>
<name>X1T0I2_9ZZZZ</name>
<keyword evidence="1" id="KW-1133">Transmembrane helix</keyword>
<protein>
    <submittedName>
        <fullName evidence="2">Uncharacterized protein</fullName>
    </submittedName>
</protein>
<dbReference type="AlphaFoldDB" id="X1T0I2"/>
<gene>
    <name evidence="2" type="ORF">S12H4_23538</name>
</gene>
<feature type="non-terminal residue" evidence="2">
    <location>
        <position position="1"/>
    </location>
</feature>
<organism evidence="2">
    <name type="scientific">marine sediment metagenome</name>
    <dbReference type="NCBI Taxonomy" id="412755"/>
    <lineage>
        <taxon>unclassified sequences</taxon>
        <taxon>metagenomes</taxon>
        <taxon>ecological metagenomes</taxon>
    </lineage>
</organism>
<evidence type="ECO:0000313" key="2">
    <source>
        <dbReference type="EMBL" id="GAI84906.1"/>
    </source>
</evidence>
<evidence type="ECO:0000256" key="1">
    <source>
        <dbReference type="SAM" id="Phobius"/>
    </source>
</evidence>